<keyword evidence="2" id="KW-0472">Membrane</keyword>
<feature type="compositionally biased region" description="Acidic residues" evidence="1">
    <location>
        <begin position="221"/>
        <end position="235"/>
    </location>
</feature>
<keyword evidence="4" id="KW-1185">Reference proteome</keyword>
<name>A0A9W7B8U3_9STRA</name>
<feature type="compositionally biased region" description="Basic residues" evidence="1">
    <location>
        <begin position="240"/>
        <end position="254"/>
    </location>
</feature>
<gene>
    <name evidence="3" type="ORF">TrST_g5552</name>
</gene>
<feature type="transmembrane region" description="Helical" evidence="2">
    <location>
        <begin position="141"/>
        <end position="161"/>
    </location>
</feature>
<proteinExistence type="predicted"/>
<reference evidence="4" key="1">
    <citation type="journal article" date="2023" name="Commun. Biol.">
        <title>Genome analysis of Parmales, the sister group of diatoms, reveals the evolutionary specialization of diatoms from phago-mixotrophs to photoautotrophs.</title>
        <authorList>
            <person name="Ban H."/>
            <person name="Sato S."/>
            <person name="Yoshikawa S."/>
            <person name="Yamada K."/>
            <person name="Nakamura Y."/>
            <person name="Ichinomiya M."/>
            <person name="Sato N."/>
            <person name="Blanc-Mathieu R."/>
            <person name="Endo H."/>
            <person name="Kuwata A."/>
            <person name="Ogata H."/>
        </authorList>
    </citation>
    <scope>NUCLEOTIDE SEQUENCE [LARGE SCALE GENOMIC DNA]</scope>
    <source>
        <strain evidence="4">NIES 3701</strain>
    </source>
</reference>
<accession>A0A9W7B8U3</accession>
<dbReference type="OrthoDB" id="203045at2759"/>
<organism evidence="3 4">
    <name type="scientific">Triparma strigata</name>
    <dbReference type="NCBI Taxonomy" id="1606541"/>
    <lineage>
        <taxon>Eukaryota</taxon>
        <taxon>Sar</taxon>
        <taxon>Stramenopiles</taxon>
        <taxon>Ochrophyta</taxon>
        <taxon>Bolidophyceae</taxon>
        <taxon>Parmales</taxon>
        <taxon>Triparmaceae</taxon>
        <taxon>Triparma</taxon>
    </lineage>
</organism>
<evidence type="ECO:0000256" key="2">
    <source>
        <dbReference type="SAM" id="Phobius"/>
    </source>
</evidence>
<evidence type="ECO:0000256" key="1">
    <source>
        <dbReference type="SAM" id="MobiDB-lite"/>
    </source>
</evidence>
<comment type="caution">
    <text evidence="3">The sequence shown here is derived from an EMBL/GenBank/DDBJ whole genome shotgun (WGS) entry which is preliminary data.</text>
</comment>
<keyword evidence="2" id="KW-0812">Transmembrane</keyword>
<sequence length="254" mass="28961">MSMSSSLTSDANWKLIAPLILHKKRYIFLASFILSLHIFGAIFVIKHLAYDTWTSSLRSWRLFVSGTLKFDLETPDHDHDEKQILIVWMLAIQTRYVVSDSYAVFQAVKNRRLLWATVSTHLLEGAICSIFFLGHNSKDCFVFGLACVVWTALWVGAYVAMDYDRLNRLQEKILKKVKNSSKKVVKGVISFENLRQKLGGSLSPYRGWGVGDQGSPVGNTTEEEEEGTAGEEDYQEVQKGTRRRYGRGRSRTRK</sequence>
<evidence type="ECO:0000313" key="4">
    <source>
        <dbReference type="Proteomes" id="UP001165085"/>
    </source>
</evidence>
<keyword evidence="2" id="KW-1133">Transmembrane helix</keyword>
<feature type="region of interest" description="Disordered" evidence="1">
    <location>
        <begin position="205"/>
        <end position="254"/>
    </location>
</feature>
<dbReference type="AlphaFoldDB" id="A0A9W7B8U3"/>
<feature type="transmembrane region" description="Helical" evidence="2">
    <location>
        <begin position="113"/>
        <end position="135"/>
    </location>
</feature>
<dbReference type="EMBL" id="BRXY01000313">
    <property type="protein sequence ID" value="GMH86384.1"/>
    <property type="molecule type" value="Genomic_DNA"/>
</dbReference>
<dbReference type="Proteomes" id="UP001165085">
    <property type="component" value="Unassembled WGS sequence"/>
</dbReference>
<feature type="transmembrane region" description="Helical" evidence="2">
    <location>
        <begin position="26"/>
        <end position="49"/>
    </location>
</feature>
<protein>
    <submittedName>
        <fullName evidence="3">Uncharacterized protein</fullName>
    </submittedName>
</protein>
<evidence type="ECO:0000313" key="3">
    <source>
        <dbReference type="EMBL" id="GMH86384.1"/>
    </source>
</evidence>